<evidence type="ECO:0000256" key="1">
    <source>
        <dbReference type="ARBA" id="ARBA00004117"/>
    </source>
</evidence>
<keyword evidence="10" id="KW-1185">Reference proteome</keyword>
<dbReference type="InterPro" id="IPR019776">
    <property type="entry name" value="Flagellar_basal_body_rod_CS"/>
</dbReference>
<keyword evidence="9" id="KW-0966">Cell projection</keyword>
<feature type="domain" description="Flagellar basal body rod protein N-terminal" evidence="8">
    <location>
        <begin position="8"/>
        <end position="34"/>
    </location>
</feature>
<gene>
    <name evidence="9" type="ORF">SAMN05421834_106123</name>
</gene>
<evidence type="ECO:0000256" key="3">
    <source>
        <dbReference type="ARBA" id="ARBA00014376"/>
    </source>
</evidence>
<dbReference type="Proteomes" id="UP000185669">
    <property type="component" value="Unassembled WGS sequence"/>
</dbReference>
<evidence type="ECO:0000256" key="4">
    <source>
        <dbReference type="ARBA" id="ARBA00023143"/>
    </source>
</evidence>
<dbReference type="InterPro" id="IPR006300">
    <property type="entry name" value="FlgB"/>
</dbReference>
<evidence type="ECO:0000313" key="9">
    <source>
        <dbReference type="EMBL" id="SIQ63825.1"/>
    </source>
</evidence>
<feature type="compositionally biased region" description="Polar residues" evidence="7">
    <location>
        <begin position="69"/>
        <end position="81"/>
    </location>
</feature>
<protein>
    <recommendedName>
        <fullName evidence="3 6">Flagellar basal body rod protein FlgB</fullName>
    </recommendedName>
</protein>
<dbReference type="PANTHER" id="PTHR30435">
    <property type="entry name" value="FLAGELLAR PROTEIN"/>
    <property type="match status" value="1"/>
</dbReference>
<evidence type="ECO:0000256" key="6">
    <source>
        <dbReference type="PIRNR" id="PIRNR002889"/>
    </source>
</evidence>
<comment type="function">
    <text evidence="5 6">Structural component of flagellum, the bacterial motility apparatus. Part of the rod structure of flagellar basal body.</text>
</comment>
<feature type="region of interest" description="Disordered" evidence="7">
    <location>
        <begin position="69"/>
        <end position="89"/>
    </location>
</feature>
<dbReference type="GO" id="GO:0071978">
    <property type="term" value="P:bacterial-type flagellum-dependent swarming motility"/>
    <property type="evidence" value="ECO:0007669"/>
    <property type="project" value="TreeGrafter"/>
</dbReference>
<dbReference type="PROSITE" id="PS00588">
    <property type="entry name" value="FLAGELLA_BB_ROD"/>
    <property type="match status" value="1"/>
</dbReference>
<dbReference type="OrthoDB" id="9792068at2"/>
<comment type="subunit">
    <text evidence="6">The basal body constitutes a major portion of the flagellar organelle and consists of a number of rings mounted on a central rod.</text>
</comment>
<organism evidence="9 10">
    <name type="scientific">Halanaerobium kushneri</name>
    <dbReference type="NCBI Taxonomy" id="56779"/>
    <lineage>
        <taxon>Bacteria</taxon>
        <taxon>Bacillati</taxon>
        <taxon>Bacillota</taxon>
        <taxon>Clostridia</taxon>
        <taxon>Halanaerobiales</taxon>
        <taxon>Halanaerobiaceae</taxon>
        <taxon>Halanaerobium</taxon>
    </lineage>
</organism>
<evidence type="ECO:0000259" key="8">
    <source>
        <dbReference type="Pfam" id="PF00460"/>
    </source>
</evidence>
<dbReference type="PANTHER" id="PTHR30435:SF12">
    <property type="entry name" value="FLAGELLAR BASAL BODY ROD PROTEIN FLGB"/>
    <property type="match status" value="1"/>
</dbReference>
<sequence>MDNLEIITRALNGSARRGELIANNLANVSTPGYKRQDIDFKTALKKEINSSNSISLKTTQSNHIAFSKQYTSVRSGQNNRNSRNDENSVDVEVEMAELAKNSIYYNVMSNRAAGHFSTLNQVIQQGGK</sequence>
<dbReference type="InterPro" id="IPR001444">
    <property type="entry name" value="Flag_bb_rod_N"/>
</dbReference>
<evidence type="ECO:0000256" key="2">
    <source>
        <dbReference type="ARBA" id="ARBA00009677"/>
    </source>
</evidence>
<dbReference type="AlphaFoldDB" id="A0A1N6UDU9"/>
<keyword evidence="4 6" id="KW-0975">Bacterial flagellum</keyword>
<dbReference type="PIRSF" id="PIRSF002889">
    <property type="entry name" value="Rod_FlgB"/>
    <property type="match status" value="1"/>
</dbReference>
<dbReference type="GO" id="GO:0030694">
    <property type="term" value="C:bacterial-type flagellum basal body, rod"/>
    <property type="evidence" value="ECO:0007669"/>
    <property type="project" value="InterPro"/>
</dbReference>
<keyword evidence="9" id="KW-0282">Flagellum</keyword>
<name>A0A1N6UDU9_9FIRM</name>
<accession>A0A1N6UDU9</accession>
<proteinExistence type="inferred from homology"/>
<evidence type="ECO:0000256" key="7">
    <source>
        <dbReference type="SAM" id="MobiDB-lite"/>
    </source>
</evidence>
<dbReference type="Pfam" id="PF00460">
    <property type="entry name" value="Flg_bb_rod"/>
    <property type="match status" value="1"/>
</dbReference>
<evidence type="ECO:0000256" key="5">
    <source>
        <dbReference type="ARBA" id="ARBA00024934"/>
    </source>
</evidence>
<comment type="similarity">
    <text evidence="2 6">Belongs to the flagella basal body rod proteins family.</text>
</comment>
<reference evidence="10" key="1">
    <citation type="submission" date="2017-01" db="EMBL/GenBank/DDBJ databases">
        <authorList>
            <person name="Varghese N."/>
            <person name="Submissions S."/>
        </authorList>
    </citation>
    <scope>NUCLEOTIDE SEQUENCE [LARGE SCALE GENOMIC DNA]</scope>
    <source>
        <strain evidence="10">ATCC 700103</strain>
    </source>
</reference>
<keyword evidence="9" id="KW-0969">Cilium</keyword>
<dbReference type="RefSeq" id="WP_076544446.1">
    <property type="nucleotide sequence ID" value="NZ_FTNC01000006.1"/>
</dbReference>
<evidence type="ECO:0000313" key="10">
    <source>
        <dbReference type="Proteomes" id="UP000185669"/>
    </source>
</evidence>
<dbReference type="EMBL" id="FTNC01000006">
    <property type="protein sequence ID" value="SIQ63825.1"/>
    <property type="molecule type" value="Genomic_DNA"/>
</dbReference>
<dbReference type="NCBIfam" id="TIGR01396">
    <property type="entry name" value="FlgB"/>
    <property type="match status" value="1"/>
</dbReference>
<dbReference type="STRING" id="56779.SAMN05421834_106123"/>
<comment type="subcellular location">
    <subcellularLocation>
        <location evidence="1 6">Bacterial flagellum basal body</location>
    </subcellularLocation>
</comment>